<protein>
    <recommendedName>
        <fullName evidence="3">DUF4178 domain-containing protein</fullName>
    </recommendedName>
</protein>
<accession>A0ABT3GH62</accession>
<dbReference type="EMBL" id="JAPDDT010000003">
    <property type="protein sequence ID" value="MCW1922924.1"/>
    <property type="molecule type" value="Genomic_DNA"/>
</dbReference>
<name>A0ABT3GH62_9BACT</name>
<dbReference type="RefSeq" id="WP_264487030.1">
    <property type="nucleotide sequence ID" value="NZ_JAPDDT010000003.1"/>
</dbReference>
<keyword evidence="2" id="KW-1185">Reference proteome</keyword>
<sequence length="172" mass="19526">MSWFGIEKLFGSSGKFPEPAESELLVLVDDDAGNDVILRYRVTFAAYSYYTDDNGAWICFQAQANELIEPADRGKWPNGQPHLRVRIPASEEDFLQMEKGVASTFETTAYDSAKDVWLAEFYHFSHGGLSATFKLIEKRENGLVFRIKGESEVTGPIRLRAFFEKKPSLSYH</sequence>
<evidence type="ECO:0008006" key="3">
    <source>
        <dbReference type="Google" id="ProtNLM"/>
    </source>
</evidence>
<comment type="caution">
    <text evidence="1">The sequence shown here is derived from an EMBL/GenBank/DDBJ whole genome shotgun (WGS) entry which is preliminary data.</text>
</comment>
<organism evidence="1 2">
    <name type="scientific">Luteolibacter arcticus</name>
    <dbReference type="NCBI Taxonomy" id="1581411"/>
    <lineage>
        <taxon>Bacteria</taxon>
        <taxon>Pseudomonadati</taxon>
        <taxon>Verrucomicrobiota</taxon>
        <taxon>Verrucomicrobiia</taxon>
        <taxon>Verrucomicrobiales</taxon>
        <taxon>Verrucomicrobiaceae</taxon>
        <taxon>Luteolibacter</taxon>
    </lineage>
</organism>
<evidence type="ECO:0000313" key="2">
    <source>
        <dbReference type="Proteomes" id="UP001320876"/>
    </source>
</evidence>
<gene>
    <name evidence="1" type="ORF">OKA05_10205</name>
</gene>
<dbReference type="Proteomes" id="UP001320876">
    <property type="component" value="Unassembled WGS sequence"/>
</dbReference>
<proteinExistence type="predicted"/>
<evidence type="ECO:0000313" key="1">
    <source>
        <dbReference type="EMBL" id="MCW1922924.1"/>
    </source>
</evidence>
<reference evidence="1 2" key="1">
    <citation type="submission" date="2022-10" db="EMBL/GenBank/DDBJ databases">
        <title>Luteolibacter arcticus strain CCTCC AB 2014275, whole genome shotgun sequencing project.</title>
        <authorList>
            <person name="Zhao G."/>
            <person name="Shen L."/>
        </authorList>
    </citation>
    <scope>NUCLEOTIDE SEQUENCE [LARGE SCALE GENOMIC DNA]</scope>
    <source>
        <strain evidence="1 2">CCTCC AB 2014275</strain>
    </source>
</reference>